<dbReference type="Proteomes" id="UP000601435">
    <property type="component" value="Unassembled WGS sequence"/>
</dbReference>
<dbReference type="EMBL" id="CAJNJA010069252">
    <property type="protein sequence ID" value="CAE7897285.1"/>
    <property type="molecule type" value="Genomic_DNA"/>
</dbReference>
<evidence type="ECO:0000313" key="2">
    <source>
        <dbReference type="Proteomes" id="UP000601435"/>
    </source>
</evidence>
<reference evidence="1" key="1">
    <citation type="submission" date="2021-02" db="EMBL/GenBank/DDBJ databases">
        <authorList>
            <person name="Dougan E. K."/>
            <person name="Rhodes N."/>
            <person name="Thang M."/>
            <person name="Chan C."/>
        </authorList>
    </citation>
    <scope>NUCLEOTIDE SEQUENCE</scope>
</reference>
<gene>
    <name evidence="1" type="ORF">SNEC2469_LOCUS30090</name>
</gene>
<dbReference type="AlphaFoldDB" id="A0A813BE92"/>
<organism evidence="1 2">
    <name type="scientific">Symbiodinium necroappetens</name>
    <dbReference type="NCBI Taxonomy" id="1628268"/>
    <lineage>
        <taxon>Eukaryota</taxon>
        <taxon>Sar</taxon>
        <taxon>Alveolata</taxon>
        <taxon>Dinophyceae</taxon>
        <taxon>Suessiales</taxon>
        <taxon>Symbiodiniaceae</taxon>
        <taxon>Symbiodinium</taxon>
    </lineage>
</organism>
<protein>
    <submittedName>
        <fullName evidence="1">Uncharacterized protein</fullName>
    </submittedName>
</protein>
<evidence type="ECO:0000313" key="1">
    <source>
        <dbReference type="EMBL" id="CAE7897285.1"/>
    </source>
</evidence>
<comment type="caution">
    <text evidence="1">The sequence shown here is derived from an EMBL/GenBank/DDBJ whole genome shotgun (WGS) entry which is preliminary data.</text>
</comment>
<proteinExistence type="predicted"/>
<sequence>MQVKTQAVKLLSEVQGAVATVAEAAGLRLGFQKLVPARCEMQEGSRRKPSTSSFADRGFVCFPRTSESCTEPLCGQMPEPFRCTAVTAVNDVLSADTTFACSMCGHRHFLSFRCEMGKMPHK</sequence>
<keyword evidence="2" id="KW-1185">Reference proteome</keyword>
<accession>A0A813BE92</accession>
<name>A0A813BE92_9DINO</name>